<keyword evidence="4" id="KW-1185">Reference proteome</keyword>
<dbReference type="PROSITE" id="PS00380">
    <property type="entry name" value="RHODANESE_1"/>
    <property type="match status" value="1"/>
</dbReference>
<reference evidence="3 4" key="1">
    <citation type="submission" date="2017-05" db="EMBL/GenBank/DDBJ databases">
        <title>De novo genome assembly of Deniococcus indicus strain DR1.</title>
        <authorList>
            <person name="Chauhan D."/>
            <person name="Yennamalli R.M."/>
            <person name="Priyadarshini R."/>
        </authorList>
    </citation>
    <scope>NUCLEOTIDE SEQUENCE [LARGE SCALE GENOMIC DNA]</scope>
    <source>
        <strain evidence="3 4">DR1</strain>
    </source>
</reference>
<accession>A0A246BHJ5</accession>
<dbReference type="InterPro" id="IPR036873">
    <property type="entry name" value="Rhodanese-like_dom_sf"/>
</dbReference>
<dbReference type="Pfam" id="PF00581">
    <property type="entry name" value="Rhodanese"/>
    <property type="match status" value="1"/>
</dbReference>
<evidence type="ECO:0000259" key="2">
    <source>
        <dbReference type="PROSITE" id="PS50206"/>
    </source>
</evidence>
<dbReference type="GO" id="GO:0004792">
    <property type="term" value="F:thiosulfate-cyanide sulfurtransferase activity"/>
    <property type="evidence" value="ECO:0007669"/>
    <property type="project" value="InterPro"/>
</dbReference>
<dbReference type="InterPro" id="IPR001763">
    <property type="entry name" value="Rhodanese-like_dom"/>
</dbReference>
<name>A0A246BHJ5_9DEIO</name>
<sequence length="135" mass="14161">MVGGRGVAWVMKRTQPEELAQEHVTVVDVRSQEEFDAGHVPGAVHVPIEDLESRLAELPVTRPVVAYCNMFHPGSSRGERAAALLAGRGFDTAVLEGGYPAWRDLQDREAGVTSPPVSASPGDAPGEADTGGAGC</sequence>
<comment type="caution">
    <text evidence="3">The sequence shown here is derived from an EMBL/GenBank/DDBJ whole genome shotgun (WGS) entry which is preliminary data.</text>
</comment>
<dbReference type="SUPFAM" id="SSF52821">
    <property type="entry name" value="Rhodanese/Cell cycle control phosphatase"/>
    <property type="match status" value="1"/>
</dbReference>
<dbReference type="PANTHER" id="PTHR43031:SF1">
    <property type="entry name" value="PYRIDINE NUCLEOTIDE-DISULPHIDE OXIDOREDUCTASE"/>
    <property type="match status" value="1"/>
</dbReference>
<dbReference type="PANTHER" id="PTHR43031">
    <property type="entry name" value="FAD-DEPENDENT OXIDOREDUCTASE"/>
    <property type="match status" value="1"/>
</dbReference>
<protein>
    <recommendedName>
        <fullName evidence="2">Rhodanese domain-containing protein</fullName>
    </recommendedName>
</protein>
<evidence type="ECO:0000313" key="3">
    <source>
        <dbReference type="EMBL" id="OWL94732.1"/>
    </source>
</evidence>
<dbReference type="InterPro" id="IPR050229">
    <property type="entry name" value="GlpE_sulfurtransferase"/>
</dbReference>
<dbReference type="CDD" id="cd00158">
    <property type="entry name" value="RHOD"/>
    <property type="match status" value="1"/>
</dbReference>
<evidence type="ECO:0000313" key="4">
    <source>
        <dbReference type="Proteomes" id="UP000197208"/>
    </source>
</evidence>
<dbReference type="PROSITE" id="PS50206">
    <property type="entry name" value="RHODANESE_3"/>
    <property type="match status" value="1"/>
</dbReference>
<dbReference type="OrthoDB" id="9800872at2"/>
<gene>
    <name evidence="3" type="ORF">CBQ26_14530</name>
</gene>
<dbReference type="SMART" id="SM00450">
    <property type="entry name" value="RHOD"/>
    <property type="match status" value="1"/>
</dbReference>
<organism evidence="3 4">
    <name type="scientific">Deinococcus indicus</name>
    <dbReference type="NCBI Taxonomy" id="223556"/>
    <lineage>
        <taxon>Bacteria</taxon>
        <taxon>Thermotogati</taxon>
        <taxon>Deinococcota</taxon>
        <taxon>Deinococci</taxon>
        <taxon>Deinococcales</taxon>
        <taxon>Deinococcaceae</taxon>
        <taxon>Deinococcus</taxon>
    </lineage>
</organism>
<feature type="region of interest" description="Disordered" evidence="1">
    <location>
        <begin position="106"/>
        <end position="135"/>
    </location>
</feature>
<dbReference type="Gene3D" id="3.40.250.10">
    <property type="entry name" value="Rhodanese-like domain"/>
    <property type="match status" value="1"/>
</dbReference>
<proteinExistence type="predicted"/>
<evidence type="ECO:0000256" key="1">
    <source>
        <dbReference type="SAM" id="MobiDB-lite"/>
    </source>
</evidence>
<dbReference type="AlphaFoldDB" id="A0A246BHJ5"/>
<dbReference type="InterPro" id="IPR001307">
    <property type="entry name" value="Thiosulphate_STrfase_CS"/>
</dbReference>
<dbReference type="EMBL" id="NHMK01000022">
    <property type="protein sequence ID" value="OWL94732.1"/>
    <property type="molecule type" value="Genomic_DNA"/>
</dbReference>
<feature type="domain" description="Rhodanese" evidence="2">
    <location>
        <begin position="20"/>
        <end position="111"/>
    </location>
</feature>
<dbReference type="Proteomes" id="UP000197208">
    <property type="component" value="Unassembled WGS sequence"/>
</dbReference>